<evidence type="ECO:0000256" key="1">
    <source>
        <dbReference type="ARBA" id="ARBA00004236"/>
    </source>
</evidence>
<proteinExistence type="inferred from homology"/>
<evidence type="ECO:0000256" key="8">
    <source>
        <dbReference type="ARBA" id="ARBA00023054"/>
    </source>
</evidence>
<dbReference type="FunFam" id="3.90.1290.10:FF:000002">
    <property type="entry name" value="Plectin a"/>
    <property type="match status" value="1"/>
</dbReference>
<dbReference type="PANTHER" id="PTHR23169:SF26">
    <property type="entry name" value="DESMOPLAKIN"/>
    <property type="match status" value="1"/>
</dbReference>
<organism evidence="10 11">
    <name type="scientific">Leptobrachium leishanense</name>
    <name type="common">Leishan spiny toad</name>
    <dbReference type="NCBI Taxonomy" id="445787"/>
    <lineage>
        <taxon>Eukaryota</taxon>
        <taxon>Metazoa</taxon>
        <taxon>Chordata</taxon>
        <taxon>Craniata</taxon>
        <taxon>Vertebrata</taxon>
        <taxon>Euteleostomi</taxon>
        <taxon>Amphibia</taxon>
        <taxon>Batrachia</taxon>
        <taxon>Anura</taxon>
        <taxon>Pelobatoidea</taxon>
        <taxon>Megophryidae</taxon>
        <taxon>Leptobrachium</taxon>
    </lineage>
</organism>
<keyword evidence="8" id="KW-0175">Coiled coil</keyword>
<keyword evidence="5" id="KW-0597">Phosphoprotein</keyword>
<evidence type="ECO:0000256" key="3">
    <source>
        <dbReference type="ARBA" id="ARBA00009109"/>
    </source>
</evidence>
<dbReference type="Gene3D" id="3.30.160.780">
    <property type="match status" value="1"/>
</dbReference>
<dbReference type="GO" id="GO:0005737">
    <property type="term" value="C:cytoplasm"/>
    <property type="evidence" value="ECO:0007669"/>
    <property type="project" value="TreeGrafter"/>
</dbReference>
<keyword evidence="7" id="KW-0965">Cell junction</keyword>
<name>A0A8C5PHE9_9ANUR</name>
<keyword evidence="11" id="KW-1185">Reference proteome</keyword>
<keyword evidence="6" id="KW-0677">Repeat</keyword>
<dbReference type="FunFam" id="3.90.1290.10:FF:000001">
    <property type="entry name" value="Plectin a"/>
    <property type="match status" value="1"/>
</dbReference>
<dbReference type="Gene3D" id="3.90.1290.10">
    <property type="entry name" value="Plakin repeat"/>
    <property type="match status" value="2"/>
</dbReference>
<dbReference type="AlphaFoldDB" id="A0A8C5PHE9"/>
<reference evidence="10" key="1">
    <citation type="submission" date="2025-08" db="UniProtKB">
        <authorList>
            <consortium name="Ensembl"/>
        </authorList>
    </citation>
    <scope>IDENTIFICATION</scope>
</reference>
<evidence type="ECO:0000256" key="5">
    <source>
        <dbReference type="ARBA" id="ARBA00022553"/>
    </source>
</evidence>
<dbReference type="Ensembl" id="ENSLLET00000023725.1">
    <property type="protein sequence ID" value="ENSLLEP00000022851.1"/>
    <property type="gene ID" value="ENSLLEG00000014495.1"/>
</dbReference>
<dbReference type="Pfam" id="PF00681">
    <property type="entry name" value="Plectin"/>
    <property type="match status" value="4"/>
</dbReference>
<dbReference type="GO" id="GO:0098609">
    <property type="term" value="P:cell-cell adhesion"/>
    <property type="evidence" value="ECO:0007669"/>
    <property type="project" value="TreeGrafter"/>
</dbReference>
<keyword evidence="9" id="KW-0472">Membrane</keyword>
<dbReference type="GeneTree" id="ENSGT00940000162855"/>
<accession>A0A8C5PHE9</accession>
<dbReference type="InterPro" id="IPR001101">
    <property type="entry name" value="Plectin_repeat"/>
</dbReference>
<dbReference type="GO" id="GO:0030057">
    <property type="term" value="C:desmosome"/>
    <property type="evidence" value="ECO:0007669"/>
    <property type="project" value="UniProtKB-SubCell"/>
</dbReference>
<comment type="similarity">
    <text evidence="3">Belongs to the plakin or cytolinker family.</text>
</comment>
<dbReference type="PANTHER" id="PTHR23169">
    <property type="entry name" value="ENVOPLAKIN"/>
    <property type="match status" value="1"/>
</dbReference>
<dbReference type="GO" id="GO:0042060">
    <property type="term" value="P:wound healing"/>
    <property type="evidence" value="ECO:0007669"/>
    <property type="project" value="TreeGrafter"/>
</dbReference>
<evidence type="ECO:0000256" key="6">
    <source>
        <dbReference type="ARBA" id="ARBA00022737"/>
    </source>
</evidence>
<dbReference type="Proteomes" id="UP000694569">
    <property type="component" value="Unplaced"/>
</dbReference>
<reference evidence="10" key="2">
    <citation type="submission" date="2025-09" db="UniProtKB">
        <authorList>
            <consortium name="Ensembl"/>
        </authorList>
    </citation>
    <scope>IDENTIFICATION</scope>
</reference>
<evidence type="ECO:0000256" key="4">
    <source>
        <dbReference type="ARBA" id="ARBA00022475"/>
    </source>
</evidence>
<dbReference type="GO" id="GO:0014704">
    <property type="term" value="C:intercalated disc"/>
    <property type="evidence" value="ECO:0007669"/>
    <property type="project" value="TreeGrafter"/>
</dbReference>
<evidence type="ECO:0000256" key="9">
    <source>
        <dbReference type="ARBA" id="ARBA00023136"/>
    </source>
</evidence>
<dbReference type="GO" id="GO:0005886">
    <property type="term" value="C:plasma membrane"/>
    <property type="evidence" value="ECO:0007669"/>
    <property type="project" value="UniProtKB-SubCell"/>
</dbReference>
<dbReference type="GO" id="GO:0005882">
    <property type="term" value="C:intermediate filament"/>
    <property type="evidence" value="ECO:0007669"/>
    <property type="project" value="TreeGrafter"/>
</dbReference>
<dbReference type="InterPro" id="IPR035915">
    <property type="entry name" value="Plakin_repeat_sf"/>
</dbReference>
<evidence type="ECO:0000256" key="7">
    <source>
        <dbReference type="ARBA" id="ARBA00022949"/>
    </source>
</evidence>
<evidence type="ECO:0000256" key="2">
    <source>
        <dbReference type="ARBA" id="ARBA00004568"/>
    </source>
</evidence>
<dbReference type="SUPFAM" id="SSF75399">
    <property type="entry name" value="Plakin repeat"/>
    <property type="match status" value="2"/>
</dbReference>
<keyword evidence="4" id="KW-1003">Cell membrane</keyword>
<evidence type="ECO:0000313" key="10">
    <source>
        <dbReference type="Ensembl" id="ENSLLEP00000022851.1"/>
    </source>
</evidence>
<protein>
    <submittedName>
        <fullName evidence="10">Uncharacterized protein</fullName>
    </submittedName>
</protein>
<comment type="subcellular location">
    <subcellularLocation>
        <location evidence="2">Cell junction</location>
        <location evidence="2">Desmosome</location>
    </subcellularLocation>
    <subcellularLocation>
        <location evidence="1">Cell membrane</location>
    </subcellularLocation>
</comment>
<dbReference type="GO" id="GO:0005198">
    <property type="term" value="F:structural molecule activity"/>
    <property type="evidence" value="ECO:0007669"/>
    <property type="project" value="TreeGrafter"/>
</dbReference>
<dbReference type="GO" id="GO:0045104">
    <property type="term" value="P:intermediate filament cytoskeleton organization"/>
    <property type="evidence" value="ECO:0007669"/>
    <property type="project" value="InterPro"/>
</dbReference>
<dbReference type="InterPro" id="IPR043197">
    <property type="entry name" value="Plakin"/>
</dbReference>
<dbReference type="SMART" id="SM00250">
    <property type="entry name" value="PLEC"/>
    <property type="match status" value="11"/>
</dbReference>
<dbReference type="OrthoDB" id="18740at2759"/>
<evidence type="ECO:0000313" key="11">
    <source>
        <dbReference type="Proteomes" id="UP000694569"/>
    </source>
</evidence>
<sequence>MEQLELGLTTVQEVQKTLEKCLKKATAISGLYIESSKEKISFTLAAKKGIIDRSIAFEFLEAQVVTGFIIDPSTGKTYSAEEAIANGLIDQEFKEKLLDAEKAVLGYIHSGKKLSVFQAIEARLLERQKGKRILEAQIATGGVIDPIRSIRIPAEIAVLKGLLNHTSLKFLHEPASNVKGFHFPTNKQNMYYSELLEMSVLDLESKTYLLPIGERNITAFSADKGHKICIVDLRSGSEFTRLEAYGRGLIDQKVYFELSQQECLWETSSVFDSNGSSQTLLTDKKSGRQFIIDEAVSKGLIDRTQFSKFKEGQLSPTELADILVNRTRPSKDPYSPVAGYWLYETNERVSLFKALRRNMVDRVTVFRCLEAQASTGGIVDPSNGKKYNVAQALQKGLIDEVCAKQIQQCELAFIGVPQSISKGVITVAEAMDKNLFNKEIGYRCLEYQYVTGGLIDPRSNSRLSLEEAIRKGVVDAATATKLKDEKSYAKTLTCPKTRRKLSYKDAVDKAVYDCHTGLRLVEAPLPRNFGIPSLYFSSQ</sequence>
<dbReference type="GO" id="GO:0043588">
    <property type="term" value="P:skin development"/>
    <property type="evidence" value="ECO:0007669"/>
    <property type="project" value="TreeGrafter"/>
</dbReference>